<dbReference type="InterPro" id="IPR018534">
    <property type="entry name" value="Tet_reg_excision_RteC"/>
</dbReference>
<sequence length="280" mass="33098">MLSKIQTLLFEMEHKLSFIDIDTSSSEELASTSLEIVSTYSSKLKDTESETQFKSLEDEIAYFKHYKPKLLSRYIYFYRLFEFEVRKKHQSPKQIRKFFRKEKKRMQSFHEKNIDFIDYYRSNQTNKDHEYFTRKNCFDSTCTEKTIVALSSPGDSKNDLIIAELLSNDMLYVYVEKELRNLKDEKPEGKARINKLKWTGSKVAMIELIYALASSNAINNGNIDIKDIISEFELFFGLKIDSPYQSFSEIKNRKTDVTKFLDKLKDALSRRIDEDYIHDS</sequence>
<dbReference type="HOGENOM" id="CLU_079317_0_0_10"/>
<dbReference type="STRING" id="755732.Fluta_3000"/>
<reference evidence="2" key="2">
    <citation type="submission" date="2011-02" db="EMBL/GenBank/DDBJ databases">
        <title>The complete genome of Fluviicola taffensis DSM 16823.</title>
        <authorList>
            <consortium name="US DOE Joint Genome Institute (JGI-PGF)"/>
            <person name="Lucas S."/>
            <person name="Copeland A."/>
            <person name="Lapidus A."/>
            <person name="Bruce D."/>
            <person name="Goodwin L."/>
            <person name="Pitluck S."/>
            <person name="Kyrpides N."/>
            <person name="Mavromatis K."/>
            <person name="Ivanova N."/>
            <person name="Mikhailova N."/>
            <person name="Pagani I."/>
            <person name="Chertkov O."/>
            <person name="Detter J.C."/>
            <person name="Han C."/>
            <person name="Tapia R."/>
            <person name="Land M."/>
            <person name="Hauser L."/>
            <person name="Markowitz V."/>
            <person name="Cheng J.-F."/>
            <person name="Hugenholtz P."/>
            <person name="Woyke T."/>
            <person name="Wu D."/>
            <person name="Tindall B."/>
            <person name="Pomrenke H.G."/>
            <person name="Brambilla E."/>
            <person name="Klenk H.-P."/>
            <person name="Eisen J.A."/>
        </authorList>
    </citation>
    <scope>NUCLEOTIDE SEQUENCE [LARGE SCALE GENOMIC DNA]</scope>
    <source>
        <strain evidence="2">DSM 16823 / RW262 / RW262</strain>
    </source>
</reference>
<dbReference type="Pfam" id="PF09357">
    <property type="entry name" value="RteC"/>
    <property type="match status" value="1"/>
</dbReference>
<gene>
    <name evidence="1" type="ordered locus">Fluta_3000</name>
</gene>
<evidence type="ECO:0000313" key="1">
    <source>
        <dbReference type="EMBL" id="AEA44979.1"/>
    </source>
</evidence>
<name>F2IJA9_FLUTR</name>
<dbReference type="AlphaFoldDB" id="F2IJA9"/>
<dbReference type="EMBL" id="CP002542">
    <property type="protein sequence ID" value="AEA44979.1"/>
    <property type="molecule type" value="Genomic_DNA"/>
</dbReference>
<reference evidence="1 2" key="1">
    <citation type="journal article" date="2011" name="Stand. Genomic Sci.">
        <title>Complete genome sequence of the gliding freshwater bacterium Fluviicola taffensis type strain (RW262).</title>
        <authorList>
            <person name="Woyke T."/>
            <person name="Chertkov O."/>
            <person name="Lapidus A."/>
            <person name="Nolan M."/>
            <person name="Lucas S."/>
            <person name="Del Rio T.G."/>
            <person name="Tice H."/>
            <person name="Cheng J.F."/>
            <person name="Tapia R."/>
            <person name="Han C."/>
            <person name="Goodwin L."/>
            <person name="Pitluck S."/>
            <person name="Liolios K."/>
            <person name="Pagani I."/>
            <person name="Ivanova N."/>
            <person name="Huntemann M."/>
            <person name="Mavromatis K."/>
            <person name="Mikhailova N."/>
            <person name="Pati A."/>
            <person name="Chen A."/>
            <person name="Palaniappan K."/>
            <person name="Land M."/>
            <person name="Hauser L."/>
            <person name="Brambilla E.M."/>
            <person name="Rohde M."/>
            <person name="Mwirichia R."/>
            <person name="Sikorski J."/>
            <person name="Tindall B.J."/>
            <person name="Goker M."/>
            <person name="Bristow J."/>
            <person name="Eisen J.A."/>
            <person name="Markowitz V."/>
            <person name="Hugenholtz P."/>
            <person name="Klenk H.P."/>
            <person name="Kyrpides N.C."/>
        </authorList>
    </citation>
    <scope>NUCLEOTIDE SEQUENCE [LARGE SCALE GENOMIC DNA]</scope>
    <source>
        <strain evidence="2">DSM 16823 / RW262 / RW262</strain>
    </source>
</reference>
<accession>F2IJA9</accession>
<dbReference type="eggNOG" id="ENOG502ZAA7">
    <property type="taxonomic scope" value="Bacteria"/>
</dbReference>
<dbReference type="Proteomes" id="UP000007463">
    <property type="component" value="Chromosome"/>
</dbReference>
<dbReference type="KEGG" id="fte:Fluta_3000"/>
<dbReference type="OrthoDB" id="790983at2"/>
<proteinExistence type="predicted"/>
<organism evidence="1 2">
    <name type="scientific">Fluviicola taffensis (strain DSM 16823 / NCIMB 13979 / RW262)</name>
    <dbReference type="NCBI Taxonomy" id="755732"/>
    <lineage>
        <taxon>Bacteria</taxon>
        <taxon>Pseudomonadati</taxon>
        <taxon>Bacteroidota</taxon>
        <taxon>Flavobacteriia</taxon>
        <taxon>Flavobacteriales</taxon>
        <taxon>Crocinitomicaceae</taxon>
        <taxon>Fluviicola</taxon>
    </lineage>
</organism>
<evidence type="ECO:0000313" key="2">
    <source>
        <dbReference type="Proteomes" id="UP000007463"/>
    </source>
</evidence>
<keyword evidence="2" id="KW-1185">Reference proteome</keyword>
<protein>
    <submittedName>
        <fullName evidence="1">Tetracycline regulation of excision, RteC</fullName>
    </submittedName>
</protein>